<keyword evidence="1" id="KW-1133">Transmembrane helix</keyword>
<gene>
    <name evidence="3" type="ORF">SHERM_25056</name>
</gene>
<dbReference type="Proteomes" id="UP001153555">
    <property type="component" value="Unassembled WGS sequence"/>
</dbReference>
<feature type="transmembrane region" description="Helical" evidence="1">
    <location>
        <begin position="223"/>
        <end position="249"/>
    </location>
</feature>
<accession>A0A9N7NII7</accession>
<evidence type="ECO:0000313" key="4">
    <source>
        <dbReference type="Proteomes" id="UP001153555"/>
    </source>
</evidence>
<sequence length="286" mass="32268">MGQVLHLWKEWGIQVLVLFSFTLQIMLLIMAELRRRIDFGVLRAFVWSAYMLADATAIYVLGHMSAVSRSPEHELVAFWAPFLLLHLGGQDNITACSLEDTKLWLRHLQTLAVQVAAAAYVVYASSSIPAGGGGSLLRAATVLMFVVGVVKYGERVWALSRPDTEDLLLDAHLFLDVPMELMRSIRRDEVVYFSALDEHALEEVAQMQLSLMHDVFYTKAEVVHSWCGLCVRLVSLPGTAGALVLFSLLGDRRMDSYSRWELKNRRLSYAVPDLGWRYRPELVLPS</sequence>
<keyword evidence="1" id="KW-0472">Membrane</keyword>
<dbReference type="InterPro" id="IPR025315">
    <property type="entry name" value="DUF4220"/>
</dbReference>
<evidence type="ECO:0000256" key="1">
    <source>
        <dbReference type="SAM" id="Phobius"/>
    </source>
</evidence>
<feature type="transmembrane region" description="Helical" evidence="1">
    <location>
        <begin position="41"/>
        <end position="61"/>
    </location>
</feature>
<organism evidence="3 4">
    <name type="scientific">Striga hermonthica</name>
    <name type="common">Purple witchweed</name>
    <name type="synonym">Buchnera hermonthica</name>
    <dbReference type="NCBI Taxonomy" id="68872"/>
    <lineage>
        <taxon>Eukaryota</taxon>
        <taxon>Viridiplantae</taxon>
        <taxon>Streptophyta</taxon>
        <taxon>Embryophyta</taxon>
        <taxon>Tracheophyta</taxon>
        <taxon>Spermatophyta</taxon>
        <taxon>Magnoliopsida</taxon>
        <taxon>eudicotyledons</taxon>
        <taxon>Gunneridae</taxon>
        <taxon>Pentapetalae</taxon>
        <taxon>asterids</taxon>
        <taxon>lamiids</taxon>
        <taxon>Lamiales</taxon>
        <taxon>Orobanchaceae</taxon>
        <taxon>Buchnereae</taxon>
        <taxon>Striga</taxon>
    </lineage>
</organism>
<dbReference type="OrthoDB" id="1689146at2759"/>
<evidence type="ECO:0000313" key="3">
    <source>
        <dbReference type="EMBL" id="CAA0829485.1"/>
    </source>
</evidence>
<keyword evidence="1" id="KW-0812">Transmembrane</keyword>
<feature type="domain" description="DUF4220" evidence="2">
    <location>
        <begin position="194"/>
        <end position="252"/>
    </location>
</feature>
<feature type="transmembrane region" description="Helical" evidence="1">
    <location>
        <begin position="135"/>
        <end position="153"/>
    </location>
</feature>
<comment type="caution">
    <text evidence="3">The sequence shown here is derived from an EMBL/GenBank/DDBJ whole genome shotgun (WGS) entry which is preliminary data.</text>
</comment>
<feature type="transmembrane region" description="Helical" evidence="1">
    <location>
        <begin position="12"/>
        <end position="29"/>
    </location>
</feature>
<dbReference type="PANTHER" id="PTHR31325">
    <property type="entry name" value="OS01G0798800 PROTEIN-RELATED"/>
    <property type="match status" value="1"/>
</dbReference>
<name>A0A9N7NII7_STRHE</name>
<keyword evidence="4" id="KW-1185">Reference proteome</keyword>
<proteinExistence type="predicted"/>
<reference evidence="3" key="1">
    <citation type="submission" date="2019-12" db="EMBL/GenBank/DDBJ databases">
        <authorList>
            <person name="Scholes J."/>
        </authorList>
    </citation>
    <scope>NUCLEOTIDE SEQUENCE</scope>
</reference>
<dbReference type="AlphaFoldDB" id="A0A9N7NII7"/>
<evidence type="ECO:0000259" key="2">
    <source>
        <dbReference type="Pfam" id="PF13968"/>
    </source>
</evidence>
<dbReference type="EMBL" id="CACSLK010027773">
    <property type="protein sequence ID" value="CAA0829485.1"/>
    <property type="molecule type" value="Genomic_DNA"/>
</dbReference>
<feature type="domain" description="DUF4220" evidence="2">
    <location>
        <begin position="47"/>
        <end position="169"/>
    </location>
</feature>
<dbReference type="Pfam" id="PF13968">
    <property type="entry name" value="DUF4220"/>
    <property type="match status" value="2"/>
</dbReference>
<protein>
    <recommendedName>
        <fullName evidence="2">DUF4220 domain-containing protein</fullName>
    </recommendedName>
</protein>